<evidence type="ECO:0000313" key="2">
    <source>
        <dbReference type="Proteomes" id="UP000078447"/>
    </source>
</evidence>
<organism evidence="1 2">
    <name type="scientific">Exiguobacterium undae</name>
    <dbReference type="NCBI Taxonomy" id="169177"/>
    <lineage>
        <taxon>Bacteria</taxon>
        <taxon>Bacillati</taxon>
        <taxon>Bacillota</taxon>
        <taxon>Bacilli</taxon>
        <taxon>Bacillales</taxon>
        <taxon>Bacillales Family XII. Incertae Sedis</taxon>
        <taxon>Exiguobacterium</taxon>
    </lineage>
</organism>
<gene>
    <name evidence="1" type="ORF">A3783_12125</name>
</gene>
<proteinExistence type="predicted"/>
<evidence type="ECO:0000313" key="1">
    <source>
        <dbReference type="EMBL" id="OAN12283.1"/>
    </source>
</evidence>
<dbReference type="RefSeq" id="WP_028106928.1">
    <property type="nucleotide sequence ID" value="NZ_LVVL01000015.1"/>
</dbReference>
<protein>
    <submittedName>
        <fullName evidence="1">Uncharacterized protein</fullName>
    </submittedName>
</protein>
<sequence length="149" mass="17464">MELSCGACTYHQIIEVGQQEEWKAFPSMLTYGMGNYTSALPFLFVPPYQEPLVSRQKITDSMRAYIIKTYHAHIDEIEEGWVPHQYDLFQCPCCLRISTHFWCALFLKTEIIEPVHQCEHDGSKLRRLSLSDIHQIQCPQCSNRELRIR</sequence>
<dbReference type="EMBL" id="LVVL01000015">
    <property type="protein sequence ID" value="OAN12283.1"/>
    <property type="molecule type" value="Genomic_DNA"/>
</dbReference>
<name>A0ABX2V7C1_9BACL</name>
<comment type="caution">
    <text evidence="1">The sequence shown here is derived from an EMBL/GenBank/DDBJ whole genome shotgun (WGS) entry which is preliminary data.</text>
</comment>
<reference evidence="1 2" key="1">
    <citation type="submission" date="2016-03" db="EMBL/GenBank/DDBJ databases">
        <authorList>
            <person name="Cho S.-Y."/>
            <person name="Lim S."/>
            <person name="Kim H."/>
            <person name="Soh E.H."/>
            <person name="Moon J.S."/>
        </authorList>
    </citation>
    <scope>NUCLEOTIDE SEQUENCE [LARGE SCALE GENOMIC DNA]</scope>
    <source>
        <strain evidence="1 2">KCTC 3810</strain>
    </source>
</reference>
<dbReference type="Proteomes" id="UP000078447">
    <property type="component" value="Unassembled WGS sequence"/>
</dbReference>
<accession>A0ABX2V7C1</accession>
<keyword evidence="2" id="KW-1185">Reference proteome</keyword>